<evidence type="ECO:0000313" key="4">
    <source>
        <dbReference type="EMBL" id="MBE7695164.1"/>
    </source>
</evidence>
<evidence type="ECO:0000259" key="3">
    <source>
        <dbReference type="Pfam" id="PF13505"/>
    </source>
</evidence>
<evidence type="ECO:0000313" key="5">
    <source>
        <dbReference type="Proteomes" id="UP000806077"/>
    </source>
</evidence>
<feature type="domain" description="Outer membrane protein beta-barrel" evidence="3">
    <location>
        <begin position="8"/>
        <end position="192"/>
    </location>
</feature>
<keyword evidence="1 2" id="KW-0732">Signal</keyword>
<feature type="chain" id="PRO_5042950447" evidence="2">
    <location>
        <begin position="20"/>
        <end position="193"/>
    </location>
</feature>
<evidence type="ECO:0000256" key="2">
    <source>
        <dbReference type="SAM" id="SignalP"/>
    </source>
</evidence>
<sequence>MKKVLLTIAIVAAGFTANAQNKNEVKGGFAQEDIYVSGSVGYSKMSGAGDVSIYTFSPSVGYFVSENIALELGLAISGSENGAAESTAFGVKAGADYFFTPKNDFSFVVGAGLGYTTYKTETAGIEGPDRNTFSLDVSPGINYFVSKSIALKASVGALSYSSSKVDITGAKSVNSFGLNLNLSNVNFGLTYKL</sequence>
<evidence type="ECO:0000256" key="1">
    <source>
        <dbReference type="ARBA" id="ARBA00022729"/>
    </source>
</evidence>
<reference evidence="4 5" key="1">
    <citation type="journal article" date="2020" name="Int. J. Syst. Evol. Microbiol.">
        <title>Tenacibaculum piscium sp. nov., isolated from skin ulcers of sea-farmed fish, and description of Tenacibaculum finnmarkense sp. nov. with subdivision into genomovars finnmarkense and ulcerans.</title>
        <authorList>
            <person name="Olsen A.B."/>
            <person name="Spilsberg B."/>
            <person name="Nilsen H.K."/>
            <person name="Lagesen K."/>
            <person name="Gulla S."/>
            <person name="Avendano-Herrera R."/>
            <person name="Irgang R."/>
            <person name="Duchaud E."/>
            <person name="Colquhoun D.J."/>
        </authorList>
    </citation>
    <scope>NUCLEOTIDE SEQUENCE [LARGE SCALE GENOMIC DNA]</scope>
    <source>
        <strain evidence="4 5">TNO037</strain>
    </source>
</reference>
<dbReference type="SUPFAM" id="SSF56925">
    <property type="entry name" value="OMPA-like"/>
    <property type="match status" value="1"/>
</dbReference>
<keyword evidence="5" id="KW-1185">Reference proteome</keyword>
<feature type="signal peptide" evidence="2">
    <location>
        <begin position="1"/>
        <end position="19"/>
    </location>
</feature>
<accession>A0AAP1RFK7</accession>
<dbReference type="Pfam" id="PF13505">
    <property type="entry name" value="OMP_b-brl"/>
    <property type="match status" value="1"/>
</dbReference>
<proteinExistence type="predicted"/>
<dbReference type="InterPro" id="IPR011250">
    <property type="entry name" value="OMP/PagP_B-barrel"/>
</dbReference>
<dbReference type="EMBL" id="WXXV01000007">
    <property type="protein sequence ID" value="MBE7695164.1"/>
    <property type="molecule type" value="Genomic_DNA"/>
</dbReference>
<name>A0AAP1RFK7_9FLAO</name>
<gene>
    <name evidence="4" type="ORF">F7645_06995</name>
</gene>
<dbReference type="RefSeq" id="WP_101915541.1">
    <property type="nucleotide sequence ID" value="NZ_JAFMUB010000013.1"/>
</dbReference>
<dbReference type="Gene3D" id="2.40.160.20">
    <property type="match status" value="1"/>
</dbReference>
<comment type="caution">
    <text evidence="4">The sequence shown here is derived from an EMBL/GenBank/DDBJ whole genome shotgun (WGS) entry which is preliminary data.</text>
</comment>
<dbReference type="Proteomes" id="UP000806077">
    <property type="component" value="Unassembled WGS sequence"/>
</dbReference>
<dbReference type="AlphaFoldDB" id="A0AAP1RFK7"/>
<protein>
    <submittedName>
        <fullName evidence="4">Outer membrane beta-barrel protein</fullName>
    </submittedName>
</protein>
<organism evidence="4 5">
    <name type="scientific">Tenacibaculum finnmarkense genomovar finnmarkense</name>
    <dbReference type="NCBI Taxonomy" id="1458503"/>
    <lineage>
        <taxon>Bacteria</taxon>
        <taxon>Pseudomonadati</taxon>
        <taxon>Bacteroidota</taxon>
        <taxon>Flavobacteriia</taxon>
        <taxon>Flavobacteriales</taxon>
        <taxon>Flavobacteriaceae</taxon>
        <taxon>Tenacibaculum</taxon>
        <taxon>Tenacibaculum finnmarkense</taxon>
    </lineage>
</organism>
<dbReference type="InterPro" id="IPR027385">
    <property type="entry name" value="Beta-barrel_OMP"/>
</dbReference>